<reference evidence="1" key="2">
    <citation type="submission" date="2024-01" db="EMBL/GenBank/DDBJ databases">
        <title>Comparative genomics of Cryptococcus and Kwoniella reveals pathogenesis evolution and contrasting modes of karyotype evolution via chromosome fusion or intercentromeric recombination.</title>
        <authorList>
            <person name="Coelho M.A."/>
            <person name="David-Palma M."/>
            <person name="Shea T."/>
            <person name="Bowers K."/>
            <person name="McGinley-Smith S."/>
            <person name="Mohammad A.W."/>
            <person name="Gnirke A."/>
            <person name="Yurkov A.M."/>
            <person name="Nowrousian M."/>
            <person name="Sun S."/>
            <person name="Cuomo C.A."/>
            <person name="Heitman J."/>
        </authorList>
    </citation>
    <scope>NUCLEOTIDE SEQUENCE</scope>
    <source>
        <strain evidence="1">CBS 12478</strain>
    </source>
</reference>
<dbReference type="KEGG" id="ksn:43587293"/>
<dbReference type="GeneID" id="43587293"/>
<evidence type="ECO:0000313" key="2">
    <source>
        <dbReference type="Proteomes" id="UP000322225"/>
    </source>
</evidence>
<keyword evidence="2" id="KW-1185">Reference proteome</keyword>
<protein>
    <submittedName>
        <fullName evidence="1">Uncharacterized protein</fullName>
    </submittedName>
</protein>
<gene>
    <name evidence="1" type="ORF">CI109_105154</name>
</gene>
<organism evidence="1 2">
    <name type="scientific">Kwoniella shandongensis</name>
    <dbReference type="NCBI Taxonomy" id="1734106"/>
    <lineage>
        <taxon>Eukaryota</taxon>
        <taxon>Fungi</taxon>
        <taxon>Dikarya</taxon>
        <taxon>Basidiomycota</taxon>
        <taxon>Agaricomycotina</taxon>
        <taxon>Tremellomycetes</taxon>
        <taxon>Tremellales</taxon>
        <taxon>Cryptococcaceae</taxon>
        <taxon>Kwoniella</taxon>
    </lineage>
</organism>
<dbReference type="AlphaFoldDB" id="A0A5M6C352"/>
<dbReference type="Proteomes" id="UP000322225">
    <property type="component" value="Chromosome 9"/>
</dbReference>
<reference evidence="1" key="1">
    <citation type="submission" date="2017-08" db="EMBL/GenBank/DDBJ databases">
        <authorList>
            <person name="Cuomo C."/>
            <person name="Billmyre B."/>
            <person name="Heitman J."/>
        </authorList>
    </citation>
    <scope>NUCLEOTIDE SEQUENCE</scope>
    <source>
        <strain evidence="1">CBS 12478</strain>
    </source>
</reference>
<dbReference type="RefSeq" id="XP_031862496.1">
    <property type="nucleotide sequence ID" value="XM_032003174.1"/>
</dbReference>
<dbReference type="Gene3D" id="3.30.559.10">
    <property type="entry name" value="Chloramphenicol acetyltransferase-like domain"/>
    <property type="match status" value="1"/>
</dbReference>
<name>A0A5M6C352_9TREE</name>
<dbReference type="InterPro" id="IPR023213">
    <property type="entry name" value="CAT-like_dom_sf"/>
</dbReference>
<dbReference type="EMBL" id="CP144059">
    <property type="protein sequence ID" value="WWD20678.1"/>
    <property type="molecule type" value="Genomic_DNA"/>
</dbReference>
<accession>A0A5M6C352</accession>
<dbReference type="SUPFAM" id="SSF52777">
    <property type="entry name" value="CoA-dependent acyltransferases"/>
    <property type="match status" value="1"/>
</dbReference>
<sequence>MSDLTATLIPSLPHSNSTLPLSTTRVPIAPISCWSTGQIPTVLTFPEELDLERLRSAIGLLTSVWPTLAGRFERSPKKDEEWSYDYSFNLTTSSIPLSTQTITIPSHQTFPFANRQIIQPSVNPFVPPLGEGAHVANSDAHLFAIRLTTILPSRSSVLGIVISHIIGDGHIALQIVKHLEGLYLYGEAALPIITKPTFVDHVILPPYDPAWDLPDDTLKGHDLADVGKAYVDAAENSEMVVIELTRAEIANLKAKYGRESGVRLSDQDVLSGWWVGLLERMGEKINTMIYVYNYRHFCISHPSFPSTLPTMAANVAQMRFISLPAHETTSLLPSSTAKLIRETIEKLRSDPDITLPWLSNAAFHIGKACDEGKGQIMVPKEGKVVINSNIRMDWHTSFGFPPHQSTFHTTFSTIRFLRVFQANPCEGEERGERVEVVFSVPKGGANEAVERLVDADRRAWNV</sequence>
<dbReference type="OrthoDB" id="2581980at2759"/>
<proteinExistence type="predicted"/>
<evidence type="ECO:0000313" key="1">
    <source>
        <dbReference type="EMBL" id="WWD20678.1"/>
    </source>
</evidence>